<evidence type="ECO:0000256" key="1">
    <source>
        <dbReference type="ARBA" id="ARBA00022441"/>
    </source>
</evidence>
<dbReference type="AlphaFoldDB" id="A0AAN7VW22"/>
<dbReference type="SUPFAM" id="SSF54695">
    <property type="entry name" value="POZ domain"/>
    <property type="match status" value="1"/>
</dbReference>
<accession>A0AAN7VW22</accession>
<dbReference type="SMART" id="SM00225">
    <property type="entry name" value="BTB"/>
    <property type="match status" value="1"/>
</dbReference>
<keyword evidence="1" id="KW-0880">Kelch repeat</keyword>
<feature type="domain" description="BTB" evidence="4">
    <location>
        <begin position="9"/>
        <end position="76"/>
    </location>
</feature>
<dbReference type="Gene3D" id="3.30.710.10">
    <property type="entry name" value="Potassium Channel Kv1.1, Chain A"/>
    <property type="match status" value="1"/>
</dbReference>
<dbReference type="Pfam" id="PF00651">
    <property type="entry name" value="BTB"/>
    <property type="match status" value="1"/>
</dbReference>
<sequence>MCEESSYDDEIILEITNVAIKCVKKDLIKHSDYFKAMFEGNFVESRKKMIRLEGIDLKAMNIILSLLSDRTFLINEEDILSVLQVSCMLQFIEIKTMCISKLTELLLPRNCLKIWTVAEQLDLKPLYLKAKSMSLIEFDVIKDLECVTDLQLKPLCFYLGNTNLQCKNEMDVFQTLMKWWYENSTKYLKTDHSDIFVCFLRCLDFKNLLNSDLQEILTYPDIALNGRIVKILQCILDLRHKLRNAHDENVTDIAQLLINSKSRICKEYACILVNTCPEERKRKKLKGNVVYHDPYMRKRFYENIDSSDAATAIIYYDNATNNFVKFLEIDKEKCGNLDGFKIIGYKEFIFLLGGEYFLGKGNWNKNVWVYDTIRENWERKSVLPFERRHFECCVCGNFIYIISGTAKFRVMSDNMFWYNYKEDKWSKEIQLPCLDRPVRCCSWNNQLFLFCVHNKCGYVFDQQKTLWYKLNISASPDKISHFSSTSTVFSYKNHLYIRDNDCITELKLHNQSLVPMAHKQLSVQVGQHQSVVCDDVLYTLFKQILPEDSNLSMEKYCMNTQRQNVVFAQVIEGSPVQLHGDLFTYRMSTSIFTFQHYNLIEKDDFVN</sequence>
<dbReference type="Gene3D" id="2.120.10.80">
    <property type="entry name" value="Kelch-type beta propeller"/>
    <property type="match status" value="1"/>
</dbReference>
<keyword evidence="2" id="KW-0677">Repeat</keyword>
<dbReference type="InterPro" id="IPR011333">
    <property type="entry name" value="SKP1/BTB/POZ_sf"/>
</dbReference>
<dbReference type="Proteomes" id="UP001329430">
    <property type="component" value="Chromosome 1"/>
</dbReference>
<keyword evidence="6" id="KW-1185">Reference proteome</keyword>
<organism evidence="5 6">
    <name type="scientific">Pyrocoelia pectoralis</name>
    <dbReference type="NCBI Taxonomy" id="417401"/>
    <lineage>
        <taxon>Eukaryota</taxon>
        <taxon>Metazoa</taxon>
        <taxon>Ecdysozoa</taxon>
        <taxon>Arthropoda</taxon>
        <taxon>Hexapoda</taxon>
        <taxon>Insecta</taxon>
        <taxon>Pterygota</taxon>
        <taxon>Neoptera</taxon>
        <taxon>Endopterygota</taxon>
        <taxon>Coleoptera</taxon>
        <taxon>Polyphaga</taxon>
        <taxon>Elateriformia</taxon>
        <taxon>Elateroidea</taxon>
        <taxon>Lampyridae</taxon>
        <taxon>Lampyrinae</taxon>
        <taxon>Pyrocoelia</taxon>
    </lineage>
</organism>
<evidence type="ECO:0000256" key="2">
    <source>
        <dbReference type="ARBA" id="ARBA00022737"/>
    </source>
</evidence>
<comment type="caution">
    <text evidence="5">The sequence shown here is derived from an EMBL/GenBank/DDBJ whole genome shotgun (WGS) entry which is preliminary data.</text>
</comment>
<dbReference type="PANTHER" id="PTHR24412">
    <property type="entry name" value="KELCH PROTEIN"/>
    <property type="match status" value="1"/>
</dbReference>
<gene>
    <name evidence="5" type="ORF">RI129_001657</name>
</gene>
<dbReference type="SMART" id="SM00875">
    <property type="entry name" value="BACK"/>
    <property type="match status" value="1"/>
</dbReference>
<dbReference type="SUPFAM" id="SSF117281">
    <property type="entry name" value="Kelch motif"/>
    <property type="match status" value="1"/>
</dbReference>
<dbReference type="InterPro" id="IPR015915">
    <property type="entry name" value="Kelch-typ_b-propeller"/>
</dbReference>
<dbReference type="InterPro" id="IPR000210">
    <property type="entry name" value="BTB/POZ_dom"/>
</dbReference>
<dbReference type="EMBL" id="JAVRBK010000001">
    <property type="protein sequence ID" value="KAK5650628.1"/>
    <property type="molecule type" value="Genomic_DNA"/>
</dbReference>
<dbReference type="Pfam" id="PF07707">
    <property type="entry name" value="BACK"/>
    <property type="match status" value="1"/>
</dbReference>
<proteinExistence type="predicted"/>
<protein>
    <recommendedName>
        <fullName evidence="4">BTB domain-containing protein</fullName>
    </recommendedName>
</protein>
<evidence type="ECO:0000256" key="3">
    <source>
        <dbReference type="ARBA" id="ARBA00023203"/>
    </source>
</evidence>
<dbReference type="InterPro" id="IPR011705">
    <property type="entry name" value="BACK"/>
</dbReference>
<dbReference type="Gene3D" id="1.25.40.420">
    <property type="match status" value="1"/>
</dbReference>
<reference evidence="5 6" key="1">
    <citation type="journal article" date="2024" name="Insects">
        <title>An Improved Chromosome-Level Genome Assembly of the Firefly Pyrocoelia pectoralis.</title>
        <authorList>
            <person name="Fu X."/>
            <person name="Meyer-Rochow V.B."/>
            <person name="Ballantyne L."/>
            <person name="Zhu X."/>
        </authorList>
    </citation>
    <scope>NUCLEOTIDE SEQUENCE [LARGE SCALE GENOMIC DNA]</scope>
    <source>
        <strain evidence="5">XCY_ONT2</strain>
    </source>
</reference>
<dbReference type="PROSITE" id="PS50097">
    <property type="entry name" value="BTB"/>
    <property type="match status" value="1"/>
</dbReference>
<dbReference type="PANTHER" id="PTHR24412:SF419">
    <property type="entry name" value="KELCH-LIKE PROTEIN 20"/>
    <property type="match status" value="1"/>
</dbReference>
<name>A0AAN7VW22_9COLE</name>
<evidence type="ECO:0000313" key="5">
    <source>
        <dbReference type="EMBL" id="KAK5650628.1"/>
    </source>
</evidence>
<keyword evidence="3" id="KW-0009">Actin-binding</keyword>
<evidence type="ECO:0000313" key="6">
    <source>
        <dbReference type="Proteomes" id="UP001329430"/>
    </source>
</evidence>
<evidence type="ECO:0000259" key="4">
    <source>
        <dbReference type="PROSITE" id="PS50097"/>
    </source>
</evidence>